<dbReference type="AlphaFoldDB" id="A0A160PDJ9"/>
<dbReference type="GO" id="GO:0051301">
    <property type="term" value="P:cell division"/>
    <property type="evidence" value="ECO:0007669"/>
    <property type="project" value="UniProtKB-KW"/>
</dbReference>
<dbReference type="GO" id="GO:0043022">
    <property type="term" value="F:ribosome binding"/>
    <property type="evidence" value="ECO:0007669"/>
    <property type="project" value="TreeGrafter"/>
</dbReference>
<dbReference type="Gene3D" id="3.30.70.1050">
    <property type="entry name" value="Trigger factor ribosome-binding domain"/>
    <property type="match status" value="1"/>
</dbReference>
<protein>
    <recommendedName>
        <fullName evidence="4 12">Trigger factor</fullName>
        <shortName evidence="12">TF</shortName>
        <ecNumber evidence="3 12">5.2.1.8</ecNumber>
    </recommendedName>
    <alternativeName>
        <fullName evidence="11 12">PPIase</fullName>
    </alternativeName>
</protein>
<dbReference type="GO" id="GO:0005737">
    <property type="term" value="C:cytoplasm"/>
    <property type="evidence" value="ECO:0007669"/>
    <property type="project" value="UniProtKB-SubCell"/>
</dbReference>
<dbReference type="PANTHER" id="PTHR30560:SF3">
    <property type="entry name" value="TRIGGER FACTOR-LIKE PROTEIN TIG, CHLOROPLASTIC"/>
    <property type="match status" value="1"/>
</dbReference>
<dbReference type="Gene3D" id="1.10.3120.10">
    <property type="entry name" value="Trigger factor, C-terminal domain"/>
    <property type="match status" value="1"/>
</dbReference>
<evidence type="ECO:0000256" key="8">
    <source>
        <dbReference type="ARBA" id="ARBA00023235"/>
    </source>
</evidence>
<feature type="region of interest" description="Disordered" evidence="15">
    <location>
        <begin position="529"/>
        <end position="562"/>
    </location>
</feature>
<evidence type="ECO:0000256" key="6">
    <source>
        <dbReference type="ARBA" id="ARBA00023110"/>
    </source>
</evidence>
<dbReference type="HAMAP" id="MF_00303">
    <property type="entry name" value="Trigger_factor_Tig"/>
    <property type="match status" value="1"/>
</dbReference>
<comment type="catalytic activity">
    <reaction evidence="1 12 13">
        <text>[protein]-peptidylproline (omega=180) = [protein]-peptidylproline (omega=0)</text>
        <dbReference type="Rhea" id="RHEA:16237"/>
        <dbReference type="Rhea" id="RHEA-COMP:10747"/>
        <dbReference type="Rhea" id="RHEA-COMP:10748"/>
        <dbReference type="ChEBI" id="CHEBI:83833"/>
        <dbReference type="ChEBI" id="CHEBI:83834"/>
        <dbReference type="EC" id="5.2.1.8"/>
    </reaction>
</comment>
<dbReference type="Gene3D" id="3.10.50.40">
    <property type="match status" value="1"/>
</dbReference>
<dbReference type="InterPro" id="IPR036611">
    <property type="entry name" value="Trigger_fac_ribosome-bd_sf"/>
</dbReference>
<comment type="similarity">
    <text evidence="2 12 14">Belongs to the FKBP-type PPIase family. Tig subfamily.</text>
</comment>
<dbReference type="PROSITE" id="PS50059">
    <property type="entry name" value="FKBP_PPIASE"/>
    <property type="match status" value="1"/>
</dbReference>
<dbReference type="InterPro" id="IPR037041">
    <property type="entry name" value="Trigger_fac_C_sf"/>
</dbReference>
<evidence type="ECO:0000256" key="15">
    <source>
        <dbReference type="SAM" id="MobiDB-lite"/>
    </source>
</evidence>
<keyword evidence="6 12" id="KW-0697">Rotamase</keyword>
<comment type="subcellular location">
    <subcellularLocation>
        <location evidence="12">Cytoplasm</location>
    </subcellularLocation>
    <text evidence="12">About half TF is bound to the ribosome near the polypeptide exit tunnel while the other half is free in the cytoplasm.</text>
</comment>
<feature type="domain" description="PPIase FKBP-type" evidence="16">
    <location>
        <begin position="261"/>
        <end position="343"/>
    </location>
</feature>
<evidence type="ECO:0000256" key="12">
    <source>
        <dbReference type="HAMAP-Rule" id="MF_00303"/>
    </source>
</evidence>
<evidence type="ECO:0000256" key="13">
    <source>
        <dbReference type="PROSITE-ProRule" id="PRU00277"/>
    </source>
</evidence>
<dbReference type="SUPFAM" id="SSF102735">
    <property type="entry name" value="Trigger factor ribosome-binding domain"/>
    <property type="match status" value="1"/>
</dbReference>
<feature type="compositionally biased region" description="Basic and acidic residues" evidence="15">
    <location>
        <begin position="60"/>
        <end position="71"/>
    </location>
</feature>
<evidence type="ECO:0000256" key="3">
    <source>
        <dbReference type="ARBA" id="ARBA00013194"/>
    </source>
</evidence>
<dbReference type="GO" id="GO:0051083">
    <property type="term" value="P:'de novo' cotranslational protein folding"/>
    <property type="evidence" value="ECO:0007669"/>
    <property type="project" value="TreeGrafter"/>
</dbReference>
<dbReference type="GO" id="GO:0003755">
    <property type="term" value="F:peptidyl-prolyl cis-trans isomerase activity"/>
    <property type="evidence" value="ECO:0007669"/>
    <property type="project" value="UniProtKB-UniRule"/>
</dbReference>
<evidence type="ECO:0000313" key="18">
    <source>
        <dbReference type="Proteomes" id="UP000218288"/>
    </source>
</evidence>
<dbReference type="Proteomes" id="UP000218288">
    <property type="component" value="Chromosome"/>
</dbReference>
<evidence type="ECO:0000256" key="7">
    <source>
        <dbReference type="ARBA" id="ARBA00023186"/>
    </source>
</evidence>
<feature type="region of interest" description="Disordered" evidence="15">
    <location>
        <begin position="39"/>
        <end position="71"/>
    </location>
</feature>
<dbReference type="InterPro" id="IPR046357">
    <property type="entry name" value="PPIase_dom_sf"/>
</dbReference>
<evidence type="ECO:0000259" key="16">
    <source>
        <dbReference type="PROSITE" id="PS50059"/>
    </source>
</evidence>
<accession>A0A160PDJ9</accession>
<evidence type="ECO:0000256" key="14">
    <source>
        <dbReference type="RuleBase" id="RU003914"/>
    </source>
</evidence>
<evidence type="ECO:0000256" key="1">
    <source>
        <dbReference type="ARBA" id="ARBA00000971"/>
    </source>
</evidence>
<keyword evidence="5 12" id="KW-0132">Cell division</keyword>
<keyword evidence="8 12" id="KW-0413">Isomerase</keyword>
<dbReference type="EC" id="5.2.1.8" evidence="3 12"/>
<evidence type="ECO:0000256" key="10">
    <source>
        <dbReference type="ARBA" id="ARBA00024849"/>
    </source>
</evidence>
<dbReference type="InterPro" id="IPR027304">
    <property type="entry name" value="Trigger_fact/SurA_dom_sf"/>
</dbReference>
<gene>
    <name evidence="12 17" type="primary">tig</name>
    <name evidence="17" type="ORF">MPPM_2532</name>
</gene>
<evidence type="ECO:0000313" key="17">
    <source>
        <dbReference type="EMBL" id="BAU91137.1"/>
    </source>
</evidence>
<dbReference type="SUPFAM" id="SSF109998">
    <property type="entry name" value="Triger factor/SurA peptide-binding domain-like"/>
    <property type="match status" value="1"/>
</dbReference>
<keyword evidence="7 12" id="KW-0143">Chaperone</keyword>
<dbReference type="PANTHER" id="PTHR30560">
    <property type="entry name" value="TRIGGER FACTOR CHAPERONE AND PEPTIDYL-PROLYL CIS/TRANS ISOMERASE"/>
    <property type="match status" value="1"/>
</dbReference>
<evidence type="ECO:0000256" key="9">
    <source>
        <dbReference type="ARBA" id="ARBA00023306"/>
    </source>
</evidence>
<dbReference type="GO" id="GO:0044183">
    <property type="term" value="F:protein folding chaperone"/>
    <property type="evidence" value="ECO:0007669"/>
    <property type="project" value="TreeGrafter"/>
</dbReference>
<name>A0A160PDJ9_9HYPH</name>
<dbReference type="GO" id="GO:0043335">
    <property type="term" value="P:protein unfolding"/>
    <property type="evidence" value="ECO:0007669"/>
    <property type="project" value="TreeGrafter"/>
</dbReference>
<evidence type="ECO:0000256" key="5">
    <source>
        <dbReference type="ARBA" id="ARBA00022618"/>
    </source>
</evidence>
<dbReference type="InterPro" id="IPR008881">
    <property type="entry name" value="Trigger_fac_ribosome-bd_bac"/>
</dbReference>
<evidence type="ECO:0000256" key="4">
    <source>
        <dbReference type="ARBA" id="ARBA00016902"/>
    </source>
</evidence>
<dbReference type="NCBIfam" id="TIGR00115">
    <property type="entry name" value="tig"/>
    <property type="match status" value="1"/>
</dbReference>
<comment type="domain">
    <text evidence="12">Consists of 3 domains; the N-terminus binds the ribosome, the middle domain has PPIase activity, while the C-terminus has intrinsic chaperone activity on its own.</text>
</comment>
<dbReference type="SUPFAM" id="SSF54534">
    <property type="entry name" value="FKBP-like"/>
    <property type="match status" value="1"/>
</dbReference>
<dbReference type="InterPro" id="IPR005215">
    <property type="entry name" value="Trig_fac"/>
</dbReference>
<dbReference type="Pfam" id="PF05697">
    <property type="entry name" value="Trigger_N"/>
    <property type="match status" value="1"/>
</dbReference>
<evidence type="ECO:0000256" key="2">
    <source>
        <dbReference type="ARBA" id="ARBA00005464"/>
    </source>
</evidence>
<keyword evidence="12" id="KW-0963">Cytoplasm</keyword>
<dbReference type="FunFam" id="3.10.50.40:FF:000001">
    <property type="entry name" value="Trigger factor"/>
    <property type="match status" value="1"/>
</dbReference>
<keyword evidence="9 12" id="KW-0131">Cell cycle</keyword>
<dbReference type="InterPro" id="IPR001179">
    <property type="entry name" value="PPIase_FKBP_dom"/>
</dbReference>
<dbReference type="GO" id="GO:0015031">
    <property type="term" value="P:protein transport"/>
    <property type="evidence" value="ECO:0007669"/>
    <property type="project" value="UniProtKB-UniRule"/>
</dbReference>
<proteinExistence type="inferred from homology"/>
<evidence type="ECO:0000256" key="11">
    <source>
        <dbReference type="ARBA" id="ARBA00029986"/>
    </source>
</evidence>
<dbReference type="Pfam" id="PF00254">
    <property type="entry name" value="FKBP_C"/>
    <property type="match status" value="1"/>
</dbReference>
<dbReference type="EMBL" id="AP014809">
    <property type="protein sequence ID" value="BAU91137.1"/>
    <property type="molecule type" value="Genomic_DNA"/>
</dbReference>
<organism evidence="17 18">
    <name type="scientific">Methylorubrum populi</name>
    <dbReference type="NCBI Taxonomy" id="223967"/>
    <lineage>
        <taxon>Bacteria</taxon>
        <taxon>Pseudomonadati</taxon>
        <taxon>Pseudomonadota</taxon>
        <taxon>Alphaproteobacteria</taxon>
        <taxon>Hyphomicrobiales</taxon>
        <taxon>Methylobacteriaceae</taxon>
        <taxon>Methylorubrum</taxon>
    </lineage>
</organism>
<reference evidence="17 18" key="1">
    <citation type="journal article" date="2016" name="Genome Announc.">
        <title>Complete Genome Sequence of Methylobacterium populi P-1M, Isolated from Pink-Pigmented Household Biofilm.</title>
        <authorList>
            <person name="Morohoshi T."/>
            <person name="Ikeda T."/>
        </authorList>
    </citation>
    <scope>NUCLEOTIDE SEQUENCE [LARGE SCALE GENOMIC DNA]</scope>
    <source>
        <strain evidence="17 18">P-1M</strain>
    </source>
</reference>
<dbReference type="Pfam" id="PF05698">
    <property type="entry name" value="Trigger_C"/>
    <property type="match status" value="1"/>
</dbReference>
<dbReference type="InterPro" id="IPR008880">
    <property type="entry name" value="Trigger_fac_C"/>
</dbReference>
<comment type="function">
    <text evidence="10 12">Involved in protein export. Acts as a chaperone by maintaining the newly synthesized protein in an open conformation. Functions as a peptidyl-prolyl cis-trans isomerase.</text>
</comment>
<sequence>MGARAIDARFDGPVSGLVSMALAGVAELVDALDLGSSVARRGGSSPSARTKSVRGRRRDRIGSRRDLSHGAAAREDEIAVLEKSGRTTMQVTETTSEGLKREFQVLLPATELEDRLNTELSNIKGKVQIKGFRPGKVPVAHLRKVYGKSVMADVLQNAVNEANQQIVADKGLRLALEPQIEFPKDEEQNIIERALDAKGDLAFKVKLEVLPSFELADLSDVSIKKLVLKPSDEEINETLERMAKDSRSFEPREEGAEAQSGDRVTIDFVGRIDGTEFEGGKGEDVDLELGSNTFIPGFEDQLVGAKVGDSRVVKVAFPADYQAEQLAGKDAEFDVTVKAVAAPGETKIDDELAKRFGMDDLEKLKEAVSKAVGADYEAQSRRKLKKELLDALDGKYAFDLPPSLVHQEFAAVWAQVEQDLKNRGKTFEDEGTTEEASQAEYRKIAERRVRLGLVLAQVGETADIKVSDDEVNQALFARIRQFPGQEKQVYDFYRNNPQALAELRAPLFEEKVVDHVLGQVQVVEEPVSKEALFAEDDEADAASTDEKPSESSNEAAADKAAG</sequence>